<dbReference type="Gene3D" id="1.20.1250.20">
    <property type="entry name" value="MFS general substrate transporter like domains"/>
    <property type="match status" value="2"/>
</dbReference>
<dbReference type="Proteomes" id="UP000471026">
    <property type="component" value="Unassembled WGS sequence"/>
</dbReference>
<keyword evidence="4 7" id="KW-0812">Transmembrane</keyword>
<evidence type="ECO:0000256" key="4">
    <source>
        <dbReference type="ARBA" id="ARBA00022692"/>
    </source>
</evidence>
<evidence type="ECO:0000256" key="7">
    <source>
        <dbReference type="SAM" id="Phobius"/>
    </source>
</evidence>
<dbReference type="PANTHER" id="PTHR43045">
    <property type="entry name" value="SHIKIMATE TRANSPORTER"/>
    <property type="match status" value="1"/>
</dbReference>
<evidence type="ECO:0000313" key="9">
    <source>
        <dbReference type="EMBL" id="NDO78109.1"/>
    </source>
</evidence>
<evidence type="ECO:0000256" key="6">
    <source>
        <dbReference type="ARBA" id="ARBA00023136"/>
    </source>
</evidence>
<dbReference type="EMBL" id="WMHZ01000009">
    <property type="protein sequence ID" value="NDO78109.1"/>
    <property type="molecule type" value="Genomic_DNA"/>
</dbReference>
<keyword evidence="6 7" id="KW-0472">Membrane</keyword>
<sequence>MTTAPLTPRTRTRPGKVMGATLLGTSIEWYDFAIYSMAAAVVIPQVFFPYLDPGSGILSSFATLAIASVARPAGALLFGWIGDTAGRRPALIGSMLVMTVATVGIGFIPGYASIGIMAPVLLVLLRVLQSLAVGGEWGGATSYAVEAAPPRWRAVFGAFPQMGNSLGIFLSSAVFTLAALPGQEFFLETGWRIPFWVAGGLGLIGLWLRFSIEESQEFLETKQNRIVNPHAQKARMRPGLLLLGMSLAGIFSAGAYGVVGTYVTSWFDTETLQRSISLAYQIAGVLGVFTPMAAQLLTNAAGTSWVPVAVLYVVLSVISFWCVASRREGPLAESDDDAARPASAPAR</sequence>
<evidence type="ECO:0000256" key="3">
    <source>
        <dbReference type="ARBA" id="ARBA00022475"/>
    </source>
</evidence>
<feature type="domain" description="Major facilitator superfamily (MFS) profile" evidence="8">
    <location>
        <begin position="17"/>
        <end position="347"/>
    </location>
</feature>
<dbReference type="AlphaFoldDB" id="A0A6N9QY73"/>
<keyword evidence="2" id="KW-0813">Transport</keyword>
<name>A0A6N9QY73_9MICC</name>
<feature type="transmembrane region" description="Helical" evidence="7">
    <location>
        <begin position="32"/>
        <end position="51"/>
    </location>
</feature>
<reference evidence="9 10" key="1">
    <citation type="submission" date="2019-11" db="EMBL/GenBank/DDBJ databases">
        <title>Draft genome sequence of Kocuria indica DP-K7, a methyl red degrading Actinobacterium.</title>
        <authorList>
            <person name="Kumaran S."/>
            <person name="Tischler D."/>
            <person name="Ngo A.C.R."/>
            <person name="Schultes F."/>
        </authorList>
    </citation>
    <scope>NUCLEOTIDE SEQUENCE [LARGE SCALE GENOMIC DNA]</scope>
    <source>
        <strain evidence="9 10">DP-K7</strain>
    </source>
</reference>
<comment type="subcellular location">
    <subcellularLocation>
        <location evidence="1">Cell membrane</location>
        <topology evidence="1">Multi-pass membrane protein</topology>
    </subcellularLocation>
</comment>
<dbReference type="PROSITE" id="PS50850">
    <property type="entry name" value="MFS"/>
    <property type="match status" value="1"/>
</dbReference>
<feature type="transmembrane region" description="Helical" evidence="7">
    <location>
        <begin position="90"/>
        <end position="108"/>
    </location>
</feature>
<keyword evidence="3" id="KW-1003">Cell membrane</keyword>
<dbReference type="SUPFAM" id="SSF103473">
    <property type="entry name" value="MFS general substrate transporter"/>
    <property type="match status" value="2"/>
</dbReference>
<evidence type="ECO:0000256" key="5">
    <source>
        <dbReference type="ARBA" id="ARBA00022989"/>
    </source>
</evidence>
<feature type="transmembrane region" description="Helical" evidence="7">
    <location>
        <begin position="305"/>
        <end position="324"/>
    </location>
</feature>
<feature type="transmembrane region" description="Helical" evidence="7">
    <location>
        <begin position="57"/>
        <end position="78"/>
    </location>
</feature>
<dbReference type="GO" id="GO:0005886">
    <property type="term" value="C:plasma membrane"/>
    <property type="evidence" value="ECO:0007669"/>
    <property type="project" value="UniProtKB-SubCell"/>
</dbReference>
<accession>A0A6N9QY73</accession>
<evidence type="ECO:0000259" key="8">
    <source>
        <dbReference type="PROSITE" id="PS50850"/>
    </source>
</evidence>
<evidence type="ECO:0000256" key="1">
    <source>
        <dbReference type="ARBA" id="ARBA00004651"/>
    </source>
</evidence>
<feature type="transmembrane region" description="Helical" evidence="7">
    <location>
        <begin position="240"/>
        <end position="259"/>
    </location>
</feature>
<dbReference type="Pfam" id="PF00083">
    <property type="entry name" value="Sugar_tr"/>
    <property type="match status" value="1"/>
</dbReference>
<evidence type="ECO:0000313" key="10">
    <source>
        <dbReference type="Proteomes" id="UP000471026"/>
    </source>
</evidence>
<keyword evidence="5 7" id="KW-1133">Transmembrane helix</keyword>
<dbReference type="InterPro" id="IPR020846">
    <property type="entry name" value="MFS_dom"/>
</dbReference>
<dbReference type="InterPro" id="IPR005828">
    <property type="entry name" value="MFS_sugar_transport-like"/>
</dbReference>
<proteinExistence type="predicted"/>
<dbReference type="PANTHER" id="PTHR43045:SF2">
    <property type="entry name" value="INNER MEMBRANE METABOLITE TRANSPORT PROTEIN YHJE"/>
    <property type="match status" value="1"/>
</dbReference>
<dbReference type="RefSeq" id="WP_162229485.1">
    <property type="nucleotide sequence ID" value="NZ_WMHZ01000009.1"/>
</dbReference>
<feature type="transmembrane region" description="Helical" evidence="7">
    <location>
        <begin position="154"/>
        <end position="181"/>
    </location>
</feature>
<protein>
    <submittedName>
        <fullName evidence="9">MFS transporter</fullName>
    </submittedName>
</protein>
<dbReference type="GO" id="GO:0022857">
    <property type="term" value="F:transmembrane transporter activity"/>
    <property type="evidence" value="ECO:0007669"/>
    <property type="project" value="InterPro"/>
</dbReference>
<organism evidence="9 10">
    <name type="scientific">Kocuria marina subsp. indica</name>
    <dbReference type="NCBI Taxonomy" id="1049583"/>
    <lineage>
        <taxon>Bacteria</taxon>
        <taxon>Bacillati</taxon>
        <taxon>Actinomycetota</taxon>
        <taxon>Actinomycetes</taxon>
        <taxon>Micrococcales</taxon>
        <taxon>Micrococcaceae</taxon>
        <taxon>Kocuria</taxon>
    </lineage>
</organism>
<comment type="caution">
    <text evidence="9">The sequence shown here is derived from an EMBL/GenBank/DDBJ whole genome shotgun (WGS) entry which is preliminary data.</text>
</comment>
<gene>
    <name evidence="9" type="ORF">GKZ75_07670</name>
</gene>
<feature type="transmembrane region" description="Helical" evidence="7">
    <location>
        <begin position="193"/>
        <end position="212"/>
    </location>
</feature>
<evidence type="ECO:0000256" key="2">
    <source>
        <dbReference type="ARBA" id="ARBA00022448"/>
    </source>
</evidence>
<dbReference type="InterPro" id="IPR036259">
    <property type="entry name" value="MFS_trans_sf"/>
</dbReference>